<evidence type="ECO:0000259" key="6">
    <source>
        <dbReference type="PROSITE" id="PS50072"/>
    </source>
</evidence>
<evidence type="ECO:0000313" key="7">
    <source>
        <dbReference type="Proteomes" id="UP001318040"/>
    </source>
</evidence>
<keyword evidence="4" id="KW-0413">Isomerase</keyword>
<dbReference type="Proteomes" id="UP001318040">
    <property type="component" value="Chromosome 56"/>
</dbReference>
<feature type="compositionally biased region" description="Low complexity" evidence="5">
    <location>
        <begin position="192"/>
        <end position="217"/>
    </location>
</feature>
<dbReference type="PANTHER" id="PTHR11071">
    <property type="entry name" value="PEPTIDYL-PROLYL CIS-TRANS ISOMERASE"/>
    <property type="match status" value="1"/>
</dbReference>
<feature type="domain" description="PPIase cyclophilin-type" evidence="6">
    <location>
        <begin position="10"/>
        <end position="175"/>
    </location>
</feature>
<sequence length="657" mass="72466">MGVKNRPRCFFDIAINNIPAGRIVMELFSDVCPKTCENFRCLCTGERGVGKTTLKPLHYKGTPFHRIVKEFMIQGGDFSEGNGKGGESIYGGFFNDESFAVKHDEDFLLSMANRGKDTNGSQFFITTRPTQHLDGVHVVFGKVVAGQATVREIESQKTDPNSRPYADVRIVNCGELVLKSKKKKKRVTAAGSGEESPSSSESSSSSSSETSSSSDSSSDSDEEATKRKRKRKTKKHKSAKGRKEGKREKTSEPEVAAKEAAAAAEVSAPERHDIENDGAVSSVRPDEIPTGPSNSFLMRRSPQRTDEQSSTMTNSGAEYPRQWNRPKYTRSGRKIKGRGPMRYRTPSRSRSRSRERGSRGGRRSDTPPHWRAELQRRRHSWQLQGNREPGKTERWSAGSALETRGKERHKENRNDEEDVERRKRRRRRHGDDDDGGGGREEEEEDRKKPAGDEEPERRRRRRSGGRRDGRHRSEDKGGSRGGGRDEEKEERKRGGERRGSRRGESRGDVGGNHEEARGEKRSRNAESGKGKGEESRSEDREDAARGQRGEQRADRVERDGRGGGSEDRRGGDGREQQRRRGASTEGKAGEGRAHGRDGAGTEGDAAPDGKGEERQGAASAGAGRRKGADGLHGPAAPVVASRSLARSGPRVCQVGGG</sequence>
<proteinExistence type="predicted"/>
<dbReference type="GO" id="GO:0005739">
    <property type="term" value="C:mitochondrion"/>
    <property type="evidence" value="ECO:0007669"/>
    <property type="project" value="TreeGrafter"/>
</dbReference>
<dbReference type="PRINTS" id="PR00153">
    <property type="entry name" value="CSAPPISMRASE"/>
</dbReference>
<feature type="compositionally biased region" description="Low complexity" evidence="5">
    <location>
        <begin position="258"/>
        <end position="267"/>
    </location>
</feature>
<dbReference type="InterPro" id="IPR002130">
    <property type="entry name" value="Cyclophilin-type_PPIase_dom"/>
</dbReference>
<gene>
    <name evidence="8" type="primary">LOC116954689</name>
</gene>
<evidence type="ECO:0000313" key="8">
    <source>
        <dbReference type="RefSeq" id="XP_032831278.1"/>
    </source>
</evidence>
<feature type="compositionally biased region" description="Acidic residues" evidence="5">
    <location>
        <begin position="432"/>
        <end position="444"/>
    </location>
</feature>
<dbReference type="SUPFAM" id="SSF50891">
    <property type="entry name" value="Cyclophilin-like"/>
    <property type="match status" value="1"/>
</dbReference>
<feature type="compositionally biased region" description="Basic residues" evidence="5">
    <location>
        <begin position="327"/>
        <end position="351"/>
    </location>
</feature>
<protein>
    <recommendedName>
        <fullName evidence="2">peptidylprolyl isomerase</fullName>
        <ecNumber evidence="2">5.2.1.8</ecNumber>
    </recommendedName>
</protein>
<evidence type="ECO:0000256" key="4">
    <source>
        <dbReference type="ARBA" id="ARBA00023235"/>
    </source>
</evidence>
<evidence type="ECO:0000256" key="5">
    <source>
        <dbReference type="SAM" id="MobiDB-lite"/>
    </source>
</evidence>
<dbReference type="InterPro" id="IPR020892">
    <property type="entry name" value="Cyclophilin-type_PPIase_CS"/>
</dbReference>
<dbReference type="PROSITE" id="PS50072">
    <property type="entry name" value="CSA_PPIASE_2"/>
    <property type="match status" value="1"/>
</dbReference>
<dbReference type="Gene3D" id="2.40.100.10">
    <property type="entry name" value="Cyclophilin-like"/>
    <property type="match status" value="1"/>
</dbReference>
<dbReference type="InterPro" id="IPR029000">
    <property type="entry name" value="Cyclophilin-like_dom_sf"/>
</dbReference>
<name>A0AAJ7XFF4_PETMA</name>
<evidence type="ECO:0000256" key="3">
    <source>
        <dbReference type="ARBA" id="ARBA00023110"/>
    </source>
</evidence>
<keyword evidence="3" id="KW-0697">Rotamase</keyword>
<feature type="compositionally biased region" description="Basic and acidic residues" evidence="5">
    <location>
        <begin position="352"/>
        <end position="375"/>
    </location>
</feature>
<dbReference type="KEGG" id="pmrn:116954689"/>
<dbReference type="Pfam" id="PF00160">
    <property type="entry name" value="Pro_isomerase"/>
    <property type="match status" value="1"/>
</dbReference>
<feature type="compositionally biased region" description="Basic and acidic residues" evidence="5">
    <location>
        <begin position="403"/>
        <end position="413"/>
    </location>
</feature>
<evidence type="ECO:0000256" key="2">
    <source>
        <dbReference type="ARBA" id="ARBA00013194"/>
    </source>
</evidence>
<feature type="compositionally biased region" description="Basic and acidic residues" evidence="5">
    <location>
        <begin position="241"/>
        <end position="257"/>
    </location>
</feature>
<feature type="compositionally biased region" description="Basic residues" evidence="5">
    <location>
        <begin position="226"/>
        <end position="240"/>
    </location>
</feature>
<evidence type="ECO:0000256" key="1">
    <source>
        <dbReference type="ARBA" id="ARBA00000971"/>
    </source>
</evidence>
<dbReference type="FunFam" id="2.40.100.10:FF:000005">
    <property type="entry name" value="Peptidyl-prolyl cis-trans isomerase G"/>
    <property type="match status" value="1"/>
</dbReference>
<dbReference type="GO" id="GO:0016018">
    <property type="term" value="F:cyclosporin A binding"/>
    <property type="evidence" value="ECO:0007669"/>
    <property type="project" value="TreeGrafter"/>
</dbReference>
<keyword evidence="7" id="KW-1185">Reference proteome</keyword>
<dbReference type="PANTHER" id="PTHR11071:SF292">
    <property type="entry name" value="PEPTIDYL-PROLYL CIS-TRANS ISOMERASE G"/>
    <property type="match status" value="1"/>
</dbReference>
<dbReference type="EC" id="5.2.1.8" evidence="2"/>
<comment type="catalytic activity">
    <reaction evidence="1">
        <text>[protein]-peptidylproline (omega=180) = [protein]-peptidylproline (omega=0)</text>
        <dbReference type="Rhea" id="RHEA:16237"/>
        <dbReference type="Rhea" id="RHEA-COMP:10747"/>
        <dbReference type="Rhea" id="RHEA-COMP:10748"/>
        <dbReference type="ChEBI" id="CHEBI:83833"/>
        <dbReference type="ChEBI" id="CHEBI:83834"/>
        <dbReference type="EC" id="5.2.1.8"/>
    </reaction>
</comment>
<dbReference type="RefSeq" id="XP_032831278.1">
    <property type="nucleotide sequence ID" value="XM_032975387.1"/>
</dbReference>
<dbReference type="GO" id="GO:0006457">
    <property type="term" value="P:protein folding"/>
    <property type="evidence" value="ECO:0007669"/>
    <property type="project" value="InterPro"/>
</dbReference>
<dbReference type="PROSITE" id="PS00170">
    <property type="entry name" value="CSA_PPIASE_1"/>
    <property type="match status" value="1"/>
</dbReference>
<feature type="compositionally biased region" description="Basic and acidic residues" evidence="5">
    <location>
        <begin position="445"/>
        <end position="457"/>
    </location>
</feature>
<reference evidence="8" key="1">
    <citation type="submission" date="2025-08" db="UniProtKB">
        <authorList>
            <consortium name="RefSeq"/>
        </authorList>
    </citation>
    <scope>IDENTIFICATION</scope>
    <source>
        <tissue evidence="8">Sperm</tissue>
    </source>
</reference>
<dbReference type="AlphaFoldDB" id="A0AAJ7XFF4"/>
<feature type="compositionally biased region" description="Basic and acidic residues" evidence="5">
    <location>
        <begin position="465"/>
        <end position="578"/>
    </location>
</feature>
<dbReference type="GO" id="GO:0003755">
    <property type="term" value="F:peptidyl-prolyl cis-trans isomerase activity"/>
    <property type="evidence" value="ECO:0007669"/>
    <property type="project" value="UniProtKB-KW"/>
</dbReference>
<feature type="region of interest" description="Disordered" evidence="5">
    <location>
        <begin position="182"/>
        <end position="657"/>
    </location>
</feature>
<accession>A0AAJ7XFF4</accession>
<organism evidence="7 8">
    <name type="scientific">Petromyzon marinus</name>
    <name type="common">Sea lamprey</name>
    <dbReference type="NCBI Taxonomy" id="7757"/>
    <lineage>
        <taxon>Eukaryota</taxon>
        <taxon>Metazoa</taxon>
        <taxon>Chordata</taxon>
        <taxon>Craniata</taxon>
        <taxon>Vertebrata</taxon>
        <taxon>Cyclostomata</taxon>
        <taxon>Hyperoartia</taxon>
        <taxon>Petromyzontiformes</taxon>
        <taxon>Petromyzontidae</taxon>
        <taxon>Petromyzon</taxon>
    </lineage>
</organism>
<feature type="compositionally biased region" description="Basic and acidic residues" evidence="5">
    <location>
        <begin position="587"/>
        <end position="599"/>
    </location>
</feature>